<evidence type="ECO:0000256" key="1">
    <source>
        <dbReference type="ARBA" id="ARBA00004589"/>
    </source>
</evidence>
<sequence>MAESMLQGWLESPDREIEIASAECGWPQDRTGACKSQSALRVLSHKPRSGDTVKCPEVPVIRHDPHRTTCSYLDKPPPRQVVSTLLSIVVFISFISYGDAVVCYECNSAFDPRCGDPFDPYSLGTVNCSFQERLEHINNIEPTICRKISQKVYGKVRVVRGCGFITDVRDDADCVRRSGTHDVMAYYCSCTTDLCNSSNYATPTFGLLLSIFSIVYILTTD</sequence>
<evidence type="ECO:0000313" key="10">
    <source>
        <dbReference type="Proteomes" id="UP000826195"/>
    </source>
</evidence>
<dbReference type="GO" id="GO:0098552">
    <property type="term" value="C:side of membrane"/>
    <property type="evidence" value="ECO:0007669"/>
    <property type="project" value="UniProtKB-KW"/>
</dbReference>
<reference evidence="9 10" key="1">
    <citation type="journal article" date="2021" name="J. Hered.">
        <title>A chromosome-level genome assembly of the parasitoid wasp, Cotesia glomerata (Hymenoptera: Braconidae).</title>
        <authorList>
            <person name="Pinto B.J."/>
            <person name="Weis J.J."/>
            <person name="Gamble T."/>
            <person name="Ode P.J."/>
            <person name="Paul R."/>
            <person name="Zaspel J.M."/>
        </authorList>
    </citation>
    <scope>NUCLEOTIDE SEQUENCE [LARGE SCALE GENOMIC DNA]</scope>
    <source>
        <strain evidence="9">CgM1</strain>
    </source>
</reference>
<evidence type="ECO:0000256" key="4">
    <source>
        <dbReference type="ARBA" id="ARBA00022729"/>
    </source>
</evidence>
<dbReference type="PANTHER" id="PTHR33562:SF17">
    <property type="entry name" value="PROTEIN QUIVER"/>
    <property type="match status" value="1"/>
</dbReference>
<keyword evidence="3" id="KW-0812">Transmembrane</keyword>
<keyword evidence="5" id="KW-1133">Transmembrane helix</keyword>
<keyword evidence="10" id="KW-1185">Reference proteome</keyword>
<protein>
    <recommendedName>
        <fullName evidence="11">Protein sleepless</fullName>
    </recommendedName>
</protein>
<dbReference type="InterPro" id="IPR045860">
    <property type="entry name" value="Snake_toxin-like_sf"/>
</dbReference>
<dbReference type="Pfam" id="PF17064">
    <property type="entry name" value="QVR"/>
    <property type="match status" value="1"/>
</dbReference>
<dbReference type="PANTHER" id="PTHR33562">
    <property type="entry name" value="ATILLA, ISOFORM B-RELATED-RELATED"/>
    <property type="match status" value="1"/>
</dbReference>
<comment type="subcellular location">
    <subcellularLocation>
        <location evidence="1">Membrane</location>
        <topology evidence="1">Lipid-anchor</topology>
        <topology evidence="1">GPI-anchor</topology>
    </subcellularLocation>
</comment>
<dbReference type="Proteomes" id="UP000826195">
    <property type="component" value="Unassembled WGS sequence"/>
</dbReference>
<evidence type="ECO:0000256" key="8">
    <source>
        <dbReference type="ARBA" id="ARBA00023288"/>
    </source>
</evidence>
<proteinExistence type="predicted"/>
<keyword evidence="6" id="KW-0472">Membrane</keyword>
<evidence type="ECO:0000256" key="6">
    <source>
        <dbReference type="ARBA" id="ARBA00023136"/>
    </source>
</evidence>
<keyword evidence="2" id="KW-0336">GPI-anchor</keyword>
<evidence type="ECO:0000256" key="2">
    <source>
        <dbReference type="ARBA" id="ARBA00022622"/>
    </source>
</evidence>
<gene>
    <name evidence="9" type="ORF">KQX54_021661</name>
</gene>
<evidence type="ECO:0000256" key="7">
    <source>
        <dbReference type="ARBA" id="ARBA00023180"/>
    </source>
</evidence>
<dbReference type="InterPro" id="IPR031424">
    <property type="entry name" value="QVR-like"/>
</dbReference>
<evidence type="ECO:0000256" key="5">
    <source>
        <dbReference type="ARBA" id="ARBA00022989"/>
    </source>
</evidence>
<keyword evidence="7" id="KW-0325">Glycoprotein</keyword>
<evidence type="ECO:0000256" key="3">
    <source>
        <dbReference type="ARBA" id="ARBA00022692"/>
    </source>
</evidence>
<keyword evidence="8" id="KW-0449">Lipoprotein</keyword>
<evidence type="ECO:0008006" key="11">
    <source>
        <dbReference type="Google" id="ProtNLM"/>
    </source>
</evidence>
<dbReference type="AlphaFoldDB" id="A0AAV7JAC0"/>
<evidence type="ECO:0000313" key="9">
    <source>
        <dbReference type="EMBL" id="KAH0568962.1"/>
    </source>
</evidence>
<dbReference type="GO" id="GO:0032222">
    <property type="term" value="P:regulation of synaptic transmission, cholinergic"/>
    <property type="evidence" value="ECO:0007669"/>
    <property type="project" value="InterPro"/>
</dbReference>
<dbReference type="GO" id="GO:0030431">
    <property type="term" value="P:sleep"/>
    <property type="evidence" value="ECO:0007669"/>
    <property type="project" value="InterPro"/>
</dbReference>
<name>A0AAV7JAC0_COTGL</name>
<organism evidence="9 10">
    <name type="scientific">Cotesia glomerata</name>
    <name type="common">Lepidopteran parasitic wasp</name>
    <name type="synonym">Apanteles glomeratus</name>
    <dbReference type="NCBI Taxonomy" id="32391"/>
    <lineage>
        <taxon>Eukaryota</taxon>
        <taxon>Metazoa</taxon>
        <taxon>Ecdysozoa</taxon>
        <taxon>Arthropoda</taxon>
        <taxon>Hexapoda</taxon>
        <taxon>Insecta</taxon>
        <taxon>Pterygota</taxon>
        <taxon>Neoptera</taxon>
        <taxon>Endopterygota</taxon>
        <taxon>Hymenoptera</taxon>
        <taxon>Apocrita</taxon>
        <taxon>Ichneumonoidea</taxon>
        <taxon>Braconidae</taxon>
        <taxon>Microgastrinae</taxon>
        <taxon>Cotesia</taxon>
    </lineage>
</organism>
<dbReference type="EMBL" id="JAHXZJ010000001">
    <property type="protein sequence ID" value="KAH0568962.1"/>
    <property type="molecule type" value="Genomic_DNA"/>
</dbReference>
<accession>A0AAV7JAC0</accession>
<comment type="caution">
    <text evidence="9">The sequence shown here is derived from an EMBL/GenBank/DDBJ whole genome shotgun (WGS) entry which is preliminary data.</text>
</comment>
<dbReference type="InterPro" id="IPR050975">
    <property type="entry name" value="Sleep_regulator"/>
</dbReference>
<dbReference type="SUPFAM" id="SSF57302">
    <property type="entry name" value="Snake toxin-like"/>
    <property type="match status" value="1"/>
</dbReference>
<keyword evidence="4" id="KW-0732">Signal</keyword>